<dbReference type="GO" id="GO:0016491">
    <property type="term" value="F:oxidoreductase activity"/>
    <property type="evidence" value="ECO:0007669"/>
    <property type="project" value="UniProtKB-KW"/>
</dbReference>
<keyword evidence="2" id="KW-0560">Oxidoreductase</keyword>
<evidence type="ECO:0000256" key="2">
    <source>
        <dbReference type="ARBA" id="ARBA00023002"/>
    </source>
</evidence>
<evidence type="ECO:0000313" key="4">
    <source>
        <dbReference type="EMBL" id="GBH33196.1"/>
    </source>
</evidence>
<reference evidence="4 5" key="1">
    <citation type="submission" date="2014-12" db="EMBL/GenBank/DDBJ databases">
        <title>Whole genome sequencing of Sphingobium xenophagum OW59.</title>
        <authorList>
            <person name="Ohta Y."/>
            <person name="Nishi S."/>
            <person name="Hatada Y."/>
        </authorList>
    </citation>
    <scope>NUCLEOTIDE SEQUENCE [LARGE SCALE GENOMIC DNA]</scope>
    <source>
        <strain evidence="4 5">OW59</strain>
    </source>
</reference>
<evidence type="ECO:0008006" key="6">
    <source>
        <dbReference type="Google" id="ProtNLM"/>
    </source>
</evidence>
<dbReference type="PRINTS" id="PR00081">
    <property type="entry name" value="GDHRDH"/>
</dbReference>
<dbReference type="Gene3D" id="3.40.50.720">
    <property type="entry name" value="NAD(P)-binding Rossmann-like Domain"/>
    <property type="match status" value="1"/>
</dbReference>
<dbReference type="PANTHER" id="PTHR24321:SF15">
    <property type="entry name" value="OXIDOREDUCTASE UCPA"/>
    <property type="match status" value="1"/>
</dbReference>
<dbReference type="Pfam" id="PF13561">
    <property type="entry name" value="adh_short_C2"/>
    <property type="match status" value="1"/>
</dbReference>
<dbReference type="PROSITE" id="PS00061">
    <property type="entry name" value="ADH_SHORT"/>
    <property type="match status" value="1"/>
</dbReference>
<comment type="catalytic activity">
    <reaction evidence="3">
        <text>2,5-dichlorocyclohexa-2,5-dien-1,4-diol + NAD(+) = 2,5-dichlorohydroquinone + NADH + H(+)</text>
        <dbReference type="Rhea" id="RHEA:15741"/>
        <dbReference type="ChEBI" id="CHEBI:15378"/>
        <dbReference type="ChEBI" id="CHEBI:27545"/>
        <dbReference type="ChEBI" id="CHEBI:28975"/>
        <dbReference type="ChEBI" id="CHEBI:57540"/>
        <dbReference type="ChEBI" id="CHEBI:57945"/>
    </reaction>
</comment>
<dbReference type="InterPro" id="IPR002347">
    <property type="entry name" value="SDR_fam"/>
</dbReference>
<evidence type="ECO:0000313" key="5">
    <source>
        <dbReference type="Proteomes" id="UP000290975"/>
    </source>
</evidence>
<dbReference type="PANTHER" id="PTHR24321">
    <property type="entry name" value="DEHYDROGENASES, SHORT CHAIN"/>
    <property type="match status" value="1"/>
</dbReference>
<dbReference type="EMBL" id="BBQY01000090">
    <property type="protein sequence ID" value="GBH33196.1"/>
    <property type="molecule type" value="Genomic_DNA"/>
</dbReference>
<dbReference type="AlphaFoldDB" id="A0A401J933"/>
<dbReference type="InterPro" id="IPR020904">
    <property type="entry name" value="Sc_DH/Rdtase_CS"/>
</dbReference>
<keyword evidence="5" id="KW-1185">Reference proteome</keyword>
<dbReference type="Proteomes" id="UP000290975">
    <property type="component" value="Unassembled WGS sequence"/>
</dbReference>
<name>A0A401J933_SPHXE</name>
<dbReference type="PRINTS" id="PR00080">
    <property type="entry name" value="SDRFAMILY"/>
</dbReference>
<dbReference type="CDD" id="cd05233">
    <property type="entry name" value="SDR_c"/>
    <property type="match status" value="1"/>
</dbReference>
<protein>
    <recommendedName>
        <fullName evidence="6">3-oxoacyl-[acyl-carrier protein] reductase</fullName>
    </recommendedName>
</protein>
<evidence type="ECO:0000256" key="1">
    <source>
        <dbReference type="ARBA" id="ARBA00006484"/>
    </source>
</evidence>
<gene>
    <name evidence="4" type="ORF">MBESOW_P4322</name>
</gene>
<comment type="similarity">
    <text evidence="1">Belongs to the short-chain dehydrogenases/reductases (SDR) family.</text>
</comment>
<comment type="caution">
    <text evidence="4">The sequence shown here is derived from an EMBL/GenBank/DDBJ whole genome shotgun (WGS) entry which is preliminary data.</text>
</comment>
<dbReference type="InterPro" id="IPR036291">
    <property type="entry name" value="NAD(P)-bd_dom_sf"/>
</dbReference>
<organism evidence="4 5">
    <name type="scientific">Sphingobium xenophagum</name>
    <dbReference type="NCBI Taxonomy" id="121428"/>
    <lineage>
        <taxon>Bacteria</taxon>
        <taxon>Pseudomonadati</taxon>
        <taxon>Pseudomonadota</taxon>
        <taxon>Alphaproteobacteria</taxon>
        <taxon>Sphingomonadales</taxon>
        <taxon>Sphingomonadaceae</taxon>
        <taxon>Sphingobium</taxon>
    </lineage>
</organism>
<accession>A0A401J933</accession>
<dbReference type="FunFam" id="3.40.50.720:FF:000084">
    <property type="entry name" value="Short-chain dehydrogenase reductase"/>
    <property type="match status" value="1"/>
</dbReference>
<dbReference type="SUPFAM" id="SSF51735">
    <property type="entry name" value="NAD(P)-binding Rossmann-fold domains"/>
    <property type="match status" value="1"/>
</dbReference>
<sequence length="238" mass="25553">MLYAREGATVLSVDVDLAAAEETAAIIRGEGYRCEAIRADVAEAKDVEAVVHRCLELFGRIDILHYNVGLAIFGPTHELSETVWDRVLAVNLKGVFLACRAVLPVMMEQGRGVITNISSIAGVRWAGAPACSYSASKGAINMFTQALAVEYAPHGIRANVILPGLMDTPIIRNAYRNVVEDMDALLAKRHAICPPGKMGDAWDIARASVFLASDEAAYINGVLLPVDGGITVKSFEIQ</sequence>
<evidence type="ECO:0000256" key="3">
    <source>
        <dbReference type="ARBA" id="ARBA00051383"/>
    </source>
</evidence>
<proteinExistence type="inferred from homology"/>